<dbReference type="PANTHER" id="PTHR43026">
    <property type="entry name" value="2-HYDROXYACID DEHYDROGENASE HOMOLOG 1-RELATED"/>
    <property type="match status" value="1"/>
</dbReference>
<dbReference type="SUPFAM" id="SSF51735">
    <property type="entry name" value="NAD(P)-binding Rossmann-fold domains"/>
    <property type="match status" value="1"/>
</dbReference>
<dbReference type="Gene3D" id="3.40.50.720">
    <property type="entry name" value="NAD(P)-binding Rossmann-like Domain"/>
    <property type="match status" value="2"/>
</dbReference>
<dbReference type="PROSITE" id="PS00670">
    <property type="entry name" value="D_2_HYDROXYACID_DH_2"/>
    <property type="match status" value="1"/>
</dbReference>
<dbReference type="InterPro" id="IPR006139">
    <property type="entry name" value="D-isomer_2_OHA_DH_cat_dom"/>
</dbReference>
<dbReference type="Pfam" id="PF00389">
    <property type="entry name" value="2-Hacid_dh"/>
    <property type="match status" value="1"/>
</dbReference>
<dbReference type="Proteomes" id="UP001466331">
    <property type="component" value="Unassembled WGS sequence"/>
</dbReference>
<sequence>MADTRILVFDAKPYDIEFFEKLNKNYGFFIKFIPDRLTEDNAVLANGYDVVSLFVNDYVTPQVADIFYKNGVKLIALRSAGYNNVDLDAVYGRLHVVRVPAYSPHAIAEHTVALLLALNRKIHRAYWRTRDFNFSLHGLMGFDLHGKTAGIIGTGKIGRIVAEILGKGFGMRVLVSDPYPQTEWAENNGFSYVELEKLYKESDVISLHCPLTENTRHIINKDSLALTKPGVIILNTGRGQLISTRDLIAALKNGHIGAAGLDVYEEETDYFFEDHSDSYIQDDVLARLMTFPNVLVTSHQAFFTREAVTNIVETTMENIRAFAEGKALDNEICYKCDRQNCRKKEVGRCW</sequence>
<feature type="domain" description="D-isomer specific 2-hydroxyacid dehydrogenase NAD-binding" evidence="6">
    <location>
        <begin position="112"/>
        <end position="301"/>
    </location>
</feature>
<evidence type="ECO:0000256" key="4">
    <source>
        <dbReference type="RuleBase" id="RU003719"/>
    </source>
</evidence>
<name>A0ABU9UDM5_9SPIR</name>
<evidence type="ECO:0000259" key="6">
    <source>
        <dbReference type="Pfam" id="PF02826"/>
    </source>
</evidence>
<dbReference type="InterPro" id="IPR006140">
    <property type="entry name" value="D-isomer_DH_NAD-bd"/>
</dbReference>
<feature type="domain" description="D-isomer specific 2-hydroxyacid dehydrogenase catalytic" evidence="5">
    <location>
        <begin position="6"/>
        <end position="332"/>
    </location>
</feature>
<proteinExistence type="inferred from homology"/>
<evidence type="ECO:0000313" key="8">
    <source>
        <dbReference type="Proteomes" id="UP001466331"/>
    </source>
</evidence>
<evidence type="ECO:0000256" key="3">
    <source>
        <dbReference type="ARBA" id="ARBA00023027"/>
    </source>
</evidence>
<dbReference type="CDD" id="cd12183">
    <property type="entry name" value="LDH_like_2"/>
    <property type="match status" value="1"/>
</dbReference>
<evidence type="ECO:0000256" key="1">
    <source>
        <dbReference type="ARBA" id="ARBA00005854"/>
    </source>
</evidence>
<evidence type="ECO:0000256" key="2">
    <source>
        <dbReference type="ARBA" id="ARBA00023002"/>
    </source>
</evidence>
<dbReference type="Pfam" id="PF02826">
    <property type="entry name" value="2-Hacid_dh_C"/>
    <property type="match status" value="1"/>
</dbReference>
<gene>
    <name evidence="7" type="ORF">WKV44_09525</name>
</gene>
<dbReference type="RefSeq" id="WP_420070228.1">
    <property type="nucleotide sequence ID" value="NZ_JBCHKQ010000005.1"/>
</dbReference>
<dbReference type="SUPFAM" id="SSF52283">
    <property type="entry name" value="Formate/glycerate dehydrogenase catalytic domain-like"/>
    <property type="match status" value="1"/>
</dbReference>
<keyword evidence="8" id="KW-1185">Reference proteome</keyword>
<accession>A0ABU9UDM5</accession>
<dbReference type="EC" id="1.1.1.28" evidence="7"/>
<reference evidence="7 8" key="1">
    <citation type="submission" date="2024-03" db="EMBL/GenBank/DDBJ databases">
        <title>Ignisphaera cupida sp. nov., a hyperthermophilic hydrolytic archaeon from a hot spring of Kamchatka, and proposal of Ignisphaeraceae fam. nov.</title>
        <authorList>
            <person name="Podosokorskaya O.A."/>
            <person name="Elcheninov A.G."/>
            <person name="Maltseva A.I."/>
            <person name="Zayulina K.S."/>
            <person name="Novikov A."/>
            <person name="Merkel A.Y."/>
        </authorList>
    </citation>
    <scope>NUCLEOTIDE SEQUENCE [LARGE SCALE GENOMIC DNA]</scope>
    <source>
        <strain evidence="7 8">38H-sp</strain>
    </source>
</reference>
<evidence type="ECO:0000259" key="5">
    <source>
        <dbReference type="Pfam" id="PF00389"/>
    </source>
</evidence>
<evidence type="ECO:0000313" key="7">
    <source>
        <dbReference type="EMBL" id="MEM5948777.1"/>
    </source>
</evidence>
<protein>
    <submittedName>
        <fullName evidence="7">2-hydroxyacid dehydrogenase</fullName>
        <ecNumber evidence="7">1.1.1.28</ecNumber>
    </submittedName>
</protein>
<dbReference type="PANTHER" id="PTHR43026:SF1">
    <property type="entry name" value="2-HYDROXYACID DEHYDROGENASE HOMOLOG 1-RELATED"/>
    <property type="match status" value="1"/>
</dbReference>
<keyword evidence="2 4" id="KW-0560">Oxidoreductase</keyword>
<dbReference type="GO" id="GO:0008720">
    <property type="term" value="F:D-lactate dehydrogenase (NAD+) activity"/>
    <property type="evidence" value="ECO:0007669"/>
    <property type="project" value="UniProtKB-EC"/>
</dbReference>
<dbReference type="EMBL" id="JBCHKQ010000005">
    <property type="protein sequence ID" value="MEM5948777.1"/>
    <property type="molecule type" value="Genomic_DNA"/>
</dbReference>
<dbReference type="InterPro" id="IPR036291">
    <property type="entry name" value="NAD(P)-bd_dom_sf"/>
</dbReference>
<keyword evidence="3" id="KW-0520">NAD</keyword>
<organism evidence="7 8">
    <name type="scientific">Rarispira pelagica</name>
    <dbReference type="NCBI Taxonomy" id="3141764"/>
    <lineage>
        <taxon>Bacteria</taxon>
        <taxon>Pseudomonadati</taxon>
        <taxon>Spirochaetota</taxon>
        <taxon>Spirochaetia</taxon>
        <taxon>Winmispirales</taxon>
        <taxon>Winmispiraceae</taxon>
        <taxon>Rarispira</taxon>
    </lineage>
</organism>
<comment type="caution">
    <text evidence="7">The sequence shown here is derived from an EMBL/GenBank/DDBJ whole genome shotgun (WGS) entry which is preliminary data.</text>
</comment>
<dbReference type="InterPro" id="IPR029753">
    <property type="entry name" value="D-isomer_DH_CS"/>
</dbReference>
<dbReference type="InterPro" id="IPR058205">
    <property type="entry name" value="D-LDH-like"/>
</dbReference>
<comment type="similarity">
    <text evidence="1 4">Belongs to the D-isomer specific 2-hydroxyacid dehydrogenase family.</text>
</comment>